<keyword evidence="6" id="KW-0408">Iron</keyword>
<dbReference type="PANTHER" id="PTHR11748">
    <property type="entry name" value="D-LACTATE DEHYDROGENASE"/>
    <property type="match status" value="1"/>
</dbReference>
<dbReference type="EMBL" id="CP046453">
    <property type="protein sequence ID" value="QGU03449.1"/>
    <property type="molecule type" value="Genomic_DNA"/>
</dbReference>
<dbReference type="InterPro" id="IPR016164">
    <property type="entry name" value="FAD-linked_Oxase-like_C"/>
</dbReference>
<dbReference type="InterPro" id="IPR016169">
    <property type="entry name" value="FAD-bd_PCMH_sub2"/>
</dbReference>
<dbReference type="InterPro" id="IPR006094">
    <property type="entry name" value="Oxid_FAD_bind_N"/>
</dbReference>
<dbReference type="PROSITE" id="PS51387">
    <property type="entry name" value="FAD_PCMH"/>
    <property type="match status" value="1"/>
</dbReference>
<dbReference type="PROSITE" id="PS51379">
    <property type="entry name" value="4FE4S_FER_2"/>
    <property type="match status" value="1"/>
</dbReference>
<dbReference type="Gene3D" id="3.30.70.2740">
    <property type="match status" value="1"/>
</dbReference>
<evidence type="ECO:0000259" key="8">
    <source>
        <dbReference type="PROSITE" id="PS51379"/>
    </source>
</evidence>
<dbReference type="Pfam" id="PF02754">
    <property type="entry name" value="CCG"/>
    <property type="match status" value="1"/>
</dbReference>
<dbReference type="Pfam" id="PF01565">
    <property type="entry name" value="FAD_binding_4"/>
    <property type="match status" value="1"/>
</dbReference>
<evidence type="ECO:0000313" key="11">
    <source>
        <dbReference type="Proteomes" id="UP000425178"/>
    </source>
</evidence>
<evidence type="ECO:0000256" key="3">
    <source>
        <dbReference type="ARBA" id="ARBA00022723"/>
    </source>
</evidence>
<dbReference type="KEGG" id="ccoe:CETAM_00780"/>
<dbReference type="GO" id="GO:0051536">
    <property type="term" value="F:iron-sulfur cluster binding"/>
    <property type="evidence" value="ECO:0007669"/>
    <property type="project" value="UniProtKB-KW"/>
</dbReference>
<keyword evidence="3" id="KW-0479">Metal-binding</keyword>
<accession>A0A6B8VK55</accession>
<dbReference type="InterPro" id="IPR016166">
    <property type="entry name" value="FAD-bd_PCMH"/>
</dbReference>
<dbReference type="EC" id="1.-.-.-" evidence="10"/>
<evidence type="ECO:0000256" key="5">
    <source>
        <dbReference type="ARBA" id="ARBA00023002"/>
    </source>
</evidence>
<gene>
    <name evidence="10" type="ORF">CETAM_00780</name>
</gene>
<dbReference type="Gene3D" id="3.30.465.10">
    <property type="match status" value="1"/>
</dbReference>
<dbReference type="Gene3D" id="1.10.1060.10">
    <property type="entry name" value="Alpha-helical ferredoxin"/>
    <property type="match status" value="1"/>
</dbReference>
<dbReference type="SUPFAM" id="SSF56176">
    <property type="entry name" value="FAD-binding/transporter-associated domain-like"/>
    <property type="match status" value="1"/>
</dbReference>
<feature type="domain" description="FAD-binding PCMH-type" evidence="9">
    <location>
        <begin position="20"/>
        <end position="233"/>
    </location>
</feature>
<comment type="cofactor">
    <cofactor evidence="1">
        <name>FAD</name>
        <dbReference type="ChEBI" id="CHEBI:57692"/>
    </cofactor>
</comment>
<keyword evidence="4" id="KW-0274">FAD</keyword>
<dbReference type="GO" id="GO:0046872">
    <property type="term" value="F:metal ion binding"/>
    <property type="evidence" value="ECO:0007669"/>
    <property type="project" value="UniProtKB-KW"/>
</dbReference>
<dbReference type="InterPro" id="IPR004017">
    <property type="entry name" value="Cys_rich_dom"/>
</dbReference>
<keyword evidence="11" id="KW-1185">Reference proteome</keyword>
<dbReference type="RefSeq" id="WP_231587535.1">
    <property type="nucleotide sequence ID" value="NZ_CP046453.1"/>
</dbReference>
<dbReference type="GO" id="GO:0071949">
    <property type="term" value="F:FAD binding"/>
    <property type="evidence" value="ECO:0007669"/>
    <property type="project" value="InterPro"/>
</dbReference>
<evidence type="ECO:0000256" key="2">
    <source>
        <dbReference type="ARBA" id="ARBA00022630"/>
    </source>
</evidence>
<evidence type="ECO:0000256" key="1">
    <source>
        <dbReference type="ARBA" id="ARBA00001974"/>
    </source>
</evidence>
<protein>
    <submittedName>
        <fullName evidence="10">FAD-linked oxidoreductase</fullName>
        <ecNumber evidence="10">1.-.-.-</ecNumber>
    </submittedName>
</protein>
<organism evidence="10 11">
    <name type="scientific">Corynebacterium comes</name>
    <dbReference type="NCBI Taxonomy" id="2675218"/>
    <lineage>
        <taxon>Bacteria</taxon>
        <taxon>Bacillati</taxon>
        <taxon>Actinomycetota</taxon>
        <taxon>Actinomycetes</taxon>
        <taxon>Mycobacteriales</taxon>
        <taxon>Corynebacteriaceae</taxon>
        <taxon>Corynebacterium</taxon>
    </lineage>
</organism>
<dbReference type="AlphaFoldDB" id="A0A6B8VK55"/>
<dbReference type="PROSITE" id="PS00198">
    <property type="entry name" value="4FE4S_FER_1"/>
    <property type="match status" value="1"/>
</dbReference>
<dbReference type="GO" id="GO:0008720">
    <property type="term" value="F:D-lactate dehydrogenase (NAD+) activity"/>
    <property type="evidence" value="ECO:0007669"/>
    <property type="project" value="TreeGrafter"/>
</dbReference>
<feature type="domain" description="4Fe-4S ferredoxin-type" evidence="8">
    <location>
        <begin position="559"/>
        <end position="589"/>
    </location>
</feature>
<name>A0A6B8VK55_9CORY</name>
<evidence type="ECO:0000256" key="7">
    <source>
        <dbReference type="ARBA" id="ARBA00023014"/>
    </source>
</evidence>
<dbReference type="InterPro" id="IPR017900">
    <property type="entry name" value="4Fe4S_Fe_S_CS"/>
</dbReference>
<evidence type="ECO:0000313" key="10">
    <source>
        <dbReference type="EMBL" id="QGU03449.1"/>
    </source>
</evidence>
<dbReference type="SUPFAM" id="SSF46548">
    <property type="entry name" value="alpha-helical ferredoxin"/>
    <property type="match status" value="1"/>
</dbReference>
<dbReference type="Proteomes" id="UP000425178">
    <property type="component" value="Chromosome"/>
</dbReference>
<dbReference type="GO" id="GO:1903457">
    <property type="term" value="P:lactate catabolic process"/>
    <property type="evidence" value="ECO:0007669"/>
    <property type="project" value="TreeGrafter"/>
</dbReference>
<reference evidence="10 11" key="1">
    <citation type="journal article" date="2021" name="Int. J. Syst. Evol. Microbiol.">
        <title>Classification of three corynebacterial strains isolated from a small paddock in North Rhine-Westphalia: proposal of &lt;i&gt;Corynebacterium kalinowskii&lt;/i&gt; sp. nov., &lt;i&gt;Corynebacterium comes&lt;/i&gt; sp. nov. and &lt;i&gt;Corynebacterium occultum&lt;/i&gt; sp. nov.</title>
        <authorList>
            <person name="Schaffert L."/>
            <person name="Ruwe M."/>
            <person name="Milse J."/>
            <person name="Hanuschka K."/>
            <person name="Ortseifen V."/>
            <person name="Droste J."/>
            <person name="Brandt D."/>
            <person name="Schl L."/>
            <person name="Kutter Y."/>
            <person name="Vinke S."/>
            <person name="Vieh P."/>
            <person name="Jacob L."/>
            <person name="L N.C."/>
            <person name="Schulte-Berndt E."/>
            <person name="Hain C."/>
            <person name="Linder M."/>
            <person name="Schmidt P."/>
            <person name="Wollenschl L."/>
            <person name="Luttermann T."/>
            <person name="Thieme E."/>
            <person name="Hassa J."/>
            <person name="Haak M."/>
            <person name="Wittchen M."/>
            <person name="Mentz A."/>
            <person name="Persicke M."/>
            <person name="Busche T."/>
            <person name="R C."/>
        </authorList>
    </citation>
    <scope>NUCLEOTIDE SEQUENCE [LARGE SCALE GENOMIC DNA]</scope>
    <source>
        <strain evidence="10 11">2019</strain>
    </source>
</reference>
<keyword evidence="5 10" id="KW-0560">Oxidoreductase</keyword>
<dbReference type="Pfam" id="PF13183">
    <property type="entry name" value="Fer4_8"/>
    <property type="match status" value="1"/>
</dbReference>
<evidence type="ECO:0000256" key="6">
    <source>
        <dbReference type="ARBA" id="ARBA00023004"/>
    </source>
</evidence>
<dbReference type="InterPro" id="IPR017896">
    <property type="entry name" value="4Fe4S_Fe-S-bd"/>
</dbReference>
<sequence>MNLRTDMMTRVAYSSDASVFRRVPAAVAEPRTVADIRAVLALARERGWSVVARGGGTSVAGNAIGEGLVIDTSRHFNRILQIDPQARTATVEPGVICDDLRAAALPYGLTFGPDPSTHSRATIGGMVANNACGSHSVAYGTTADNLVAVTLLLADGREITLDDNGCDDAEIDAQLRALAEENRGLIEDELGHFSRQSSGYGLHHLLGEPVKAVAGSEGTLGVITQVTVRLVELPPVTALVVLAFETVFDAARAGARLSNLPGITTAEGMGGDLVEALGTDPDLPGDNAGGWLFCEVTGATPEEVAERAAAVEGGVDKRVVVDPAEMRVLWRIREAAAGIVTRLPDGGEAWPSWEDSAVPPEKLGDYLQDLYALMDTHGLRGIPFGHFGEGCVHVRISFDFFSGEGLRTFRRFMLDAARLVTGYGGSLSGEHGDGRARSGLLREMYSPTMRDAFEEFKLIFDPDRIFNPGVLVWAEDIAEGLRPGAPQRRLEVTPVHAFSGDRGSLLGAVNRCVGVGSCRSMSGAMCPSFQITHDEVHSTRGRARLLAEAHRGEHLDGFTSPEVNEALDLCLSCKACASECPVTVDMSTYKSEFLHHHYRGRLRPRAHYVMGWLPLLTRAIRRVPGATLLASLALRTPGAARLAGLDPGRPLIRLVRGRLRSGAGEGGTVVLWPDSFSTGLDPRAAQAAVEVLEMLGYRVEIPREFVCCGLTWHSTGQLGMVQRVLRRTAKVMGPYLDRGLPVIAVEPSCTVMLQNEVTELSDAPDIARLAAATVSWAEFMAPRLAELDVPASELSALTQVHCHERSLGRPEHSAAILRALGVREEQIATGCCGLAGNWGFEPGHAEMSLDLGERELFPRVRAAEGEVIADGFSCRTQIEQGTGHRAKHLAEVVREVLLGAGVNLRRSRHIT</sequence>
<dbReference type="InterPro" id="IPR036318">
    <property type="entry name" value="FAD-bd_PCMH-like_sf"/>
</dbReference>
<dbReference type="SUPFAM" id="SSF55103">
    <property type="entry name" value="FAD-linked oxidases, C-terminal domain"/>
    <property type="match status" value="1"/>
</dbReference>
<dbReference type="InterPro" id="IPR004113">
    <property type="entry name" value="FAD-bd_oxidored_4_C"/>
</dbReference>
<dbReference type="InterPro" id="IPR009051">
    <property type="entry name" value="Helical_ferredxn"/>
</dbReference>
<evidence type="ECO:0000256" key="4">
    <source>
        <dbReference type="ARBA" id="ARBA00022827"/>
    </source>
</evidence>
<evidence type="ECO:0000259" key="9">
    <source>
        <dbReference type="PROSITE" id="PS51387"/>
    </source>
</evidence>
<dbReference type="PANTHER" id="PTHR11748:SF119">
    <property type="entry name" value="D-2-HYDROXYGLUTARATE DEHYDROGENASE"/>
    <property type="match status" value="1"/>
</dbReference>
<proteinExistence type="predicted"/>
<keyword evidence="2" id="KW-0285">Flavoprotein</keyword>
<dbReference type="GO" id="GO:0004458">
    <property type="term" value="F:D-lactate dehydrogenase (cytochrome) activity"/>
    <property type="evidence" value="ECO:0007669"/>
    <property type="project" value="TreeGrafter"/>
</dbReference>
<dbReference type="Pfam" id="PF02913">
    <property type="entry name" value="FAD-oxidase_C"/>
    <property type="match status" value="1"/>
</dbReference>
<keyword evidence="7" id="KW-0411">Iron-sulfur</keyword>